<dbReference type="Pfam" id="PF20126">
    <property type="entry name" value="TumE"/>
    <property type="match status" value="1"/>
</dbReference>
<evidence type="ECO:0000313" key="1">
    <source>
        <dbReference type="EMBL" id="GAH38534.1"/>
    </source>
</evidence>
<accession>X1GAD7</accession>
<reference evidence="1" key="1">
    <citation type="journal article" date="2014" name="Front. Microbiol.">
        <title>High frequency of phylogenetically diverse reductive dehalogenase-homologous genes in deep subseafloor sedimentary metagenomes.</title>
        <authorList>
            <person name="Kawai M."/>
            <person name="Futagami T."/>
            <person name="Toyoda A."/>
            <person name="Takaki Y."/>
            <person name="Nishi S."/>
            <person name="Hori S."/>
            <person name="Arai W."/>
            <person name="Tsubouchi T."/>
            <person name="Morono Y."/>
            <person name="Uchiyama I."/>
            <person name="Ito T."/>
            <person name="Fujiyama A."/>
            <person name="Inagaki F."/>
            <person name="Takami H."/>
        </authorList>
    </citation>
    <scope>NUCLEOTIDE SEQUENCE</scope>
    <source>
        <strain evidence="1">Expedition CK06-06</strain>
    </source>
</reference>
<organism evidence="1">
    <name type="scientific">marine sediment metagenome</name>
    <dbReference type="NCBI Taxonomy" id="412755"/>
    <lineage>
        <taxon>unclassified sequences</taxon>
        <taxon>metagenomes</taxon>
        <taxon>ecological metagenomes</taxon>
    </lineage>
</organism>
<feature type="non-terminal residue" evidence="1">
    <location>
        <position position="79"/>
    </location>
</feature>
<dbReference type="InterPro" id="IPR045397">
    <property type="entry name" value="TumE-like"/>
</dbReference>
<proteinExistence type="predicted"/>
<dbReference type="EMBL" id="BARU01006905">
    <property type="protein sequence ID" value="GAH38534.1"/>
    <property type="molecule type" value="Genomic_DNA"/>
</dbReference>
<gene>
    <name evidence="1" type="ORF">S03H2_13606</name>
</gene>
<protein>
    <submittedName>
        <fullName evidence="1">Uncharacterized protein</fullName>
    </submittedName>
</protein>
<sequence length="79" mass="9501">MRYQSDMVREYFSEVEKKLEEITWLIKKKNIELNLVSEEMGIIKGKIVFVNNNALDFRELVSEGHTDYRFHFMDGNNRL</sequence>
<comment type="caution">
    <text evidence="1">The sequence shown here is derived from an EMBL/GenBank/DDBJ whole genome shotgun (WGS) entry which is preliminary data.</text>
</comment>
<dbReference type="AlphaFoldDB" id="X1GAD7"/>
<name>X1GAD7_9ZZZZ</name>